<dbReference type="EMBL" id="AOME01000002">
    <property type="protein sequence ID" value="EMA55931.1"/>
    <property type="molecule type" value="Genomic_DNA"/>
</dbReference>
<accession>M0NDK1</accession>
<name>M0NDK1_9EURY</name>
<dbReference type="RefSeq" id="WP_005038610.1">
    <property type="nucleotide sequence ID" value="NZ_AOME01000002.1"/>
</dbReference>
<dbReference type="AlphaFoldDB" id="M0NDK1"/>
<organism evidence="1 2">
    <name type="scientific">Halococcus salifodinae DSM 8989</name>
    <dbReference type="NCBI Taxonomy" id="1227456"/>
    <lineage>
        <taxon>Archaea</taxon>
        <taxon>Methanobacteriati</taxon>
        <taxon>Methanobacteriota</taxon>
        <taxon>Stenosarchaea group</taxon>
        <taxon>Halobacteria</taxon>
        <taxon>Halobacteriales</taxon>
        <taxon>Halococcaceae</taxon>
        <taxon>Halococcus</taxon>
    </lineage>
</organism>
<evidence type="ECO:0000313" key="2">
    <source>
        <dbReference type="Proteomes" id="UP000011625"/>
    </source>
</evidence>
<protein>
    <submittedName>
        <fullName evidence="1">Uncharacterized protein</fullName>
    </submittedName>
</protein>
<gene>
    <name evidence="1" type="ORF">C450_00375</name>
</gene>
<proteinExistence type="predicted"/>
<keyword evidence="2" id="KW-1185">Reference proteome</keyword>
<comment type="caution">
    <text evidence="1">The sequence shown here is derived from an EMBL/GenBank/DDBJ whole genome shotgun (WGS) entry which is preliminary data.</text>
</comment>
<dbReference type="Proteomes" id="UP000011625">
    <property type="component" value="Unassembled WGS sequence"/>
</dbReference>
<reference evidence="1 2" key="1">
    <citation type="journal article" date="2014" name="PLoS Genet.">
        <title>Phylogenetically driven sequencing of extremely halophilic archaea reveals strategies for static and dynamic osmo-response.</title>
        <authorList>
            <person name="Becker E.A."/>
            <person name="Seitzer P.M."/>
            <person name="Tritt A."/>
            <person name="Larsen D."/>
            <person name="Krusor M."/>
            <person name="Yao A.I."/>
            <person name="Wu D."/>
            <person name="Madern D."/>
            <person name="Eisen J.A."/>
            <person name="Darling A.E."/>
            <person name="Facciotti M.T."/>
        </authorList>
    </citation>
    <scope>NUCLEOTIDE SEQUENCE [LARGE SCALE GENOMIC DNA]</scope>
    <source>
        <strain evidence="1 2">DSM 8989</strain>
    </source>
</reference>
<evidence type="ECO:0000313" key="1">
    <source>
        <dbReference type="EMBL" id="EMA55931.1"/>
    </source>
</evidence>
<sequence>MDAIDELGEEGAATQLRIIAVTGGLNGSYRRRAVNTLGQCGAITDLERVAEDTSVHPSIQMQAEELTHL</sequence>